<dbReference type="Proteomes" id="UP000198520">
    <property type="component" value="Unassembled WGS sequence"/>
</dbReference>
<dbReference type="STRING" id="285351.SAMN04488035_0813"/>
<dbReference type="AlphaFoldDB" id="A0A1I2DZH6"/>
<keyword evidence="1" id="KW-0413">Isomerase</keyword>
<dbReference type="GO" id="GO:0046417">
    <property type="term" value="P:chorismate metabolic process"/>
    <property type="evidence" value="ECO:0007669"/>
    <property type="project" value="InterPro"/>
</dbReference>
<dbReference type="InterPro" id="IPR051331">
    <property type="entry name" value="Chorismate_mutase-related"/>
</dbReference>
<name>A0A1I2DZH6_9MICO</name>
<accession>A0A1I2DZH6</accession>
<dbReference type="RefSeq" id="WP_229828262.1">
    <property type="nucleotide sequence ID" value="NZ_BNAN01000001.1"/>
</dbReference>
<evidence type="ECO:0000313" key="4">
    <source>
        <dbReference type="Proteomes" id="UP000198520"/>
    </source>
</evidence>
<dbReference type="InterPro" id="IPR002701">
    <property type="entry name" value="CM_II_prokaryot"/>
</dbReference>
<dbReference type="Pfam" id="PF01817">
    <property type="entry name" value="CM_2"/>
    <property type="match status" value="1"/>
</dbReference>
<dbReference type="EMBL" id="FONZ01000001">
    <property type="protein sequence ID" value="SFE85826.1"/>
    <property type="molecule type" value="Genomic_DNA"/>
</dbReference>
<proteinExistence type="predicted"/>
<gene>
    <name evidence="3" type="ORF">SAMN04488035_0813</name>
</gene>
<dbReference type="NCBIfam" id="TIGR01795">
    <property type="entry name" value="CM_mono_cladeE"/>
    <property type="match status" value="1"/>
</dbReference>
<evidence type="ECO:0000313" key="3">
    <source>
        <dbReference type="EMBL" id="SFE85826.1"/>
    </source>
</evidence>
<dbReference type="PANTHER" id="PTHR38041">
    <property type="entry name" value="CHORISMATE MUTASE"/>
    <property type="match status" value="1"/>
</dbReference>
<dbReference type="PANTHER" id="PTHR38041:SF1">
    <property type="entry name" value="CHORISMATE MUTASE"/>
    <property type="match status" value="1"/>
</dbReference>
<protein>
    <submittedName>
        <fullName evidence="3">Chorismate mutase</fullName>
    </submittedName>
</protein>
<sequence length="110" mass="12068">MPDAPRVPAEILQLRESIDNIDAALIYMLAERFRCTERVGQLKATGGLPPADLEREGQQIERLAGIAQTAGLDPVFAEALRAFIVSEVIRRHEAIAAERDGEAPVLDIYS</sequence>
<dbReference type="SUPFAM" id="SSF48600">
    <property type="entry name" value="Chorismate mutase II"/>
    <property type="match status" value="1"/>
</dbReference>
<keyword evidence="4" id="KW-1185">Reference proteome</keyword>
<dbReference type="InterPro" id="IPR010951">
    <property type="entry name" value="CM_bact"/>
</dbReference>
<organism evidence="3 4">
    <name type="scientific">Flavimobilis marinus</name>
    <dbReference type="NCBI Taxonomy" id="285351"/>
    <lineage>
        <taxon>Bacteria</taxon>
        <taxon>Bacillati</taxon>
        <taxon>Actinomycetota</taxon>
        <taxon>Actinomycetes</taxon>
        <taxon>Micrococcales</taxon>
        <taxon>Jonesiaceae</taxon>
        <taxon>Flavimobilis</taxon>
    </lineage>
</organism>
<dbReference type="GO" id="GO:0009697">
    <property type="term" value="P:salicylic acid biosynthetic process"/>
    <property type="evidence" value="ECO:0007669"/>
    <property type="project" value="TreeGrafter"/>
</dbReference>
<dbReference type="GO" id="GO:0004106">
    <property type="term" value="F:chorismate mutase activity"/>
    <property type="evidence" value="ECO:0007669"/>
    <property type="project" value="InterPro"/>
</dbReference>
<evidence type="ECO:0000259" key="2">
    <source>
        <dbReference type="PROSITE" id="PS51168"/>
    </source>
</evidence>
<feature type="domain" description="Chorismate mutase" evidence="2">
    <location>
        <begin position="5"/>
        <end position="96"/>
    </location>
</feature>
<evidence type="ECO:0000256" key="1">
    <source>
        <dbReference type="ARBA" id="ARBA00023235"/>
    </source>
</evidence>
<dbReference type="InterPro" id="IPR036263">
    <property type="entry name" value="Chorismate_II_sf"/>
</dbReference>
<dbReference type="PROSITE" id="PS51168">
    <property type="entry name" value="CHORISMATE_MUT_2"/>
    <property type="match status" value="1"/>
</dbReference>
<dbReference type="SMART" id="SM00830">
    <property type="entry name" value="CM_2"/>
    <property type="match status" value="1"/>
</dbReference>
<dbReference type="NCBIfam" id="NF006691">
    <property type="entry name" value="PRK09239.1"/>
    <property type="match status" value="1"/>
</dbReference>
<dbReference type="Gene3D" id="1.20.59.10">
    <property type="entry name" value="Chorismate mutase"/>
    <property type="match status" value="1"/>
</dbReference>
<reference evidence="4" key="1">
    <citation type="submission" date="2016-10" db="EMBL/GenBank/DDBJ databases">
        <authorList>
            <person name="Varghese N."/>
            <person name="Submissions S."/>
        </authorList>
    </citation>
    <scope>NUCLEOTIDE SEQUENCE [LARGE SCALE GENOMIC DNA]</scope>
    <source>
        <strain evidence="4">DSM 19083</strain>
    </source>
</reference>
<dbReference type="InterPro" id="IPR036979">
    <property type="entry name" value="CM_dom_sf"/>
</dbReference>